<dbReference type="GO" id="GO:0007131">
    <property type="term" value="P:reciprocal meiotic recombination"/>
    <property type="evidence" value="ECO:0007669"/>
    <property type="project" value="TreeGrafter"/>
</dbReference>
<sequence>MVSVLSGIAKMDIFGQMVFLRMNKQAYYKTVMGGCASIGVMAIMILIFITNFITFIQKESLKVISISEYDDEVDNIAFNNSNFFFAVQIEQENFIQNPYFNITLQQKTYYRNPQGDLEKKSESLELVPCTLDRFYQIFQQNDVNFTQQFQQLRLSDFLCPQINTEIHLGGTQSSTLFHFIDLSVLKCQNNSSNIWQPICRLPSQHTFKIKLFTVNQIINPYKPKDSYIQPFLDDSFSFTFNLNLTKSVNAFVTKYDFLNDESLLPISLIEETSVFLLDSSDVQQDYFEMYEDSYVKLLLRKKPFKTKFQRQYQKLDELLSNIGDMVELGNKLYDFSIDDSDQKKIYQDNLKILTETQLNGNIVQNSKLFLPNQKALITDENIILSDSQTQPFKQDLKLTTKLCCQSGLDYFQNQLQKIFEKKKPINLDCHIFLNFITCNKLFRDIPKVKLMNKAYDQIIQQQDIYSLLTRLNEIDKLKEVLLTPKQLVMFNFTPKPLITLEDEDLKIDRNFVESQIKTPQDNKGDMLVYTKMMMKLKRKNQNGKNHESIRTKKRSSFIPQPLNNYVYQQIYNAYDEIVKKKCESQSETLNSQLIQMLGTDLELIFQICQKIDEDRKPITKFHQKLKSSICQKKSLIKQDLENQENST</sequence>
<dbReference type="Proteomes" id="UP000692954">
    <property type="component" value="Unassembled WGS sequence"/>
</dbReference>
<proteinExistence type="predicted"/>
<gene>
    <name evidence="2" type="ORF">PSON_ATCC_30995.1.T0560106</name>
</gene>
<reference evidence="2" key="1">
    <citation type="submission" date="2021-01" db="EMBL/GenBank/DDBJ databases">
        <authorList>
            <consortium name="Genoscope - CEA"/>
            <person name="William W."/>
        </authorList>
    </citation>
    <scope>NUCLEOTIDE SEQUENCE</scope>
</reference>
<keyword evidence="1" id="KW-0472">Membrane</keyword>
<comment type="caution">
    <text evidence="2">The sequence shown here is derived from an EMBL/GenBank/DDBJ whole genome shotgun (WGS) entry which is preliminary data.</text>
</comment>
<keyword evidence="1" id="KW-0812">Transmembrane</keyword>
<accession>A0A8S1NKA8</accession>
<protein>
    <recommendedName>
        <fullName evidence="4">Transmembrane protein</fullName>
    </recommendedName>
</protein>
<dbReference type="EMBL" id="CAJJDN010000056">
    <property type="protein sequence ID" value="CAD8090621.1"/>
    <property type="molecule type" value="Genomic_DNA"/>
</dbReference>
<dbReference type="PANTHER" id="PTHR31398">
    <property type="entry name" value="MEIOTIC NUCLEAR DIVISION PROTEIN 1 HOMOLOG"/>
    <property type="match status" value="1"/>
</dbReference>
<evidence type="ECO:0000256" key="1">
    <source>
        <dbReference type="SAM" id="Phobius"/>
    </source>
</evidence>
<evidence type="ECO:0000313" key="3">
    <source>
        <dbReference type="Proteomes" id="UP000692954"/>
    </source>
</evidence>
<keyword evidence="1" id="KW-1133">Transmembrane helix</keyword>
<feature type="transmembrane region" description="Helical" evidence="1">
    <location>
        <begin position="31"/>
        <end position="56"/>
    </location>
</feature>
<dbReference type="PANTHER" id="PTHR31398:SF0">
    <property type="entry name" value="MEIOTIC NUCLEAR DIVISION PROTEIN 1 HOMOLOG"/>
    <property type="match status" value="1"/>
</dbReference>
<evidence type="ECO:0000313" key="2">
    <source>
        <dbReference type="EMBL" id="CAD8090621.1"/>
    </source>
</evidence>
<dbReference type="GO" id="GO:0005634">
    <property type="term" value="C:nucleus"/>
    <property type="evidence" value="ECO:0007669"/>
    <property type="project" value="TreeGrafter"/>
</dbReference>
<organism evidence="2 3">
    <name type="scientific">Paramecium sonneborni</name>
    <dbReference type="NCBI Taxonomy" id="65129"/>
    <lineage>
        <taxon>Eukaryota</taxon>
        <taxon>Sar</taxon>
        <taxon>Alveolata</taxon>
        <taxon>Ciliophora</taxon>
        <taxon>Intramacronucleata</taxon>
        <taxon>Oligohymenophorea</taxon>
        <taxon>Peniculida</taxon>
        <taxon>Parameciidae</taxon>
        <taxon>Paramecium</taxon>
    </lineage>
</organism>
<keyword evidence="3" id="KW-1185">Reference proteome</keyword>
<dbReference type="AlphaFoldDB" id="A0A8S1NKA8"/>
<evidence type="ECO:0008006" key="4">
    <source>
        <dbReference type="Google" id="ProtNLM"/>
    </source>
</evidence>
<dbReference type="OrthoDB" id="293419at2759"/>
<name>A0A8S1NKA8_9CILI</name>